<comment type="subcellular location">
    <subcellularLocation>
        <location evidence="1">Endomembrane system</location>
    </subcellularLocation>
</comment>
<reference evidence="7" key="1">
    <citation type="submission" date="2021-01" db="EMBL/GenBank/DDBJ databases">
        <authorList>
            <person name="Corre E."/>
            <person name="Pelletier E."/>
            <person name="Niang G."/>
            <person name="Scheremetjew M."/>
            <person name="Finn R."/>
            <person name="Kale V."/>
            <person name="Holt S."/>
            <person name="Cochrane G."/>
            <person name="Meng A."/>
            <person name="Brown T."/>
            <person name="Cohen L."/>
        </authorList>
    </citation>
    <scope>NUCLEOTIDE SEQUENCE</scope>
    <source>
        <strain evidence="7">UTEX LB 985</strain>
    </source>
</reference>
<dbReference type="InterPro" id="IPR003582">
    <property type="entry name" value="ShKT_dom"/>
</dbReference>
<dbReference type="PANTHER" id="PTHR10869">
    <property type="entry name" value="PROLYL 4-HYDROXYLASE ALPHA SUBUNIT"/>
    <property type="match status" value="1"/>
</dbReference>
<evidence type="ECO:0000313" key="7">
    <source>
        <dbReference type="EMBL" id="CAD9437801.1"/>
    </source>
</evidence>
<dbReference type="AlphaFoldDB" id="A0A7S2CWU1"/>
<dbReference type="GO" id="GO:0005783">
    <property type="term" value="C:endoplasmic reticulum"/>
    <property type="evidence" value="ECO:0007669"/>
    <property type="project" value="TreeGrafter"/>
</dbReference>
<evidence type="ECO:0000256" key="5">
    <source>
        <dbReference type="SAM" id="SignalP"/>
    </source>
</evidence>
<keyword evidence="2" id="KW-0479">Metal-binding</keyword>
<gene>
    <name evidence="7" type="ORF">CBRE1094_LOCUS12185</name>
</gene>
<evidence type="ECO:0000256" key="1">
    <source>
        <dbReference type="ARBA" id="ARBA00004308"/>
    </source>
</evidence>
<accession>A0A7S2CWU1</accession>
<proteinExistence type="predicted"/>
<feature type="signal peptide" evidence="5">
    <location>
        <begin position="1"/>
        <end position="26"/>
    </location>
</feature>
<dbReference type="SMART" id="SM00254">
    <property type="entry name" value="ShKT"/>
    <property type="match status" value="1"/>
</dbReference>
<evidence type="ECO:0000256" key="4">
    <source>
        <dbReference type="ARBA" id="ARBA00023136"/>
    </source>
</evidence>
<dbReference type="PROSITE" id="PS51670">
    <property type="entry name" value="SHKT"/>
    <property type="match status" value="1"/>
</dbReference>
<dbReference type="InterPro" id="IPR045054">
    <property type="entry name" value="P4HA-like"/>
</dbReference>
<organism evidence="7">
    <name type="scientific">Haptolina brevifila</name>
    <dbReference type="NCBI Taxonomy" id="156173"/>
    <lineage>
        <taxon>Eukaryota</taxon>
        <taxon>Haptista</taxon>
        <taxon>Haptophyta</taxon>
        <taxon>Prymnesiophyceae</taxon>
        <taxon>Prymnesiales</taxon>
        <taxon>Prymnesiaceae</taxon>
        <taxon>Haptolina</taxon>
    </lineage>
</organism>
<evidence type="ECO:0000256" key="2">
    <source>
        <dbReference type="ARBA" id="ARBA00022723"/>
    </source>
</evidence>
<feature type="domain" description="ShKT" evidence="6">
    <location>
        <begin position="135"/>
        <end position="170"/>
    </location>
</feature>
<name>A0A7S2CWU1_9EUKA</name>
<dbReference type="GO" id="GO:0046872">
    <property type="term" value="F:metal ion binding"/>
    <property type="evidence" value="ECO:0007669"/>
    <property type="project" value="UniProtKB-KW"/>
</dbReference>
<dbReference type="PANTHER" id="PTHR10869:SF235">
    <property type="entry name" value="PROCOLLAGEN-PROLINE 4-DIOXYGENASE"/>
    <property type="match status" value="1"/>
</dbReference>
<dbReference type="Gene3D" id="1.10.10.1940">
    <property type="match status" value="1"/>
</dbReference>
<sequence length="356" mass="39044">MRRRTAAILLACATALFLLSAAVLYALSPQHSAGIAAAKRLVRRTAQVATTSLRPQPTNSAAAATVETGKATAAFAGALKSPSVSLTQTYEPRTTPTTPVSSIGRRLIQAERGLHSLITQPLPAALHRTYPTPPCKDDNPKQCLSWASTGECTNNPIYMRNNCPVSCDSCADIAKRAKRCHRTLENRPLLKAGGVHATFETLLQLMAPTHEVHVLSRPPQGPWVITIEDFLAEHEIRAMIDKGGHHFERSLAGEGVSPVRTSKTSWCNVPFCESDPVIKSIKNRVANVTGVPLQNSEHVQVLDYEPGDFYRQHHDQNAHPQSPWGPRLFTFFLYLNYVEEVHRHAQAPGCGPLHCH</sequence>
<dbReference type="EMBL" id="HBGU01022350">
    <property type="protein sequence ID" value="CAD9437801.1"/>
    <property type="molecule type" value="Transcribed_RNA"/>
</dbReference>
<keyword evidence="5" id="KW-0732">Signal</keyword>
<keyword evidence="3" id="KW-0408">Iron</keyword>
<protein>
    <recommendedName>
        <fullName evidence="6">ShKT domain-containing protein</fullName>
    </recommendedName>
</protein>
<dbReference type="GO" id="GO:0004656">
    <property type="term" value="F:procollagen-proline 4-dioxygenase activity"/>
    <property type="evidence" value="ECO:0007669"/>
    <property type="project" value="TreeGrafter"/>
</dbReference>
<feature type="chain" id="PRO_5031086333" description="ShKT domain-containing protein" evidence="5">
    <location>
        <begin position="27"/>
        <end position="356"/>
    </location>
</feature>
<dbReference type="Pfam" id="PF01549">
    <property type="entry name" value="ShK"/>
    <property type="match status" value="1"/>
</dbReference>
<dbReference type="Gene3D" id="2.60.120.620">
    <property type="entry name" value="q2cbj1_9rhob like domain"/>
    <property type="match status" value="1"/>
</dbReference>
<evidence type="ECO:0000259" key="6">
    <source>
        <dbReference type="PROSITE" id="PS51670"/>
    </source>
</evidence>
<keyword evidence="4" id="KW-0472">Membrane</keyword>
<evidence type="ECO:0000256" key="3">
    <source>
        <dbReference type="ARBA" id="ARBA00023004"/>
    </source>
</evidence>